<gene>
    <name evidence="5" type="ORF">QVE165_LOCUS29160</name>
</gene>
<evidence type="ECO:0000313" key="6">
    <source>
        <dbReference type="Proteomes" id="UP000663832"/>
    </source>
</evidence>
<dbReference type="SUPFAM" id="SSF160991">
    <property type="entry name" value="CV3147-like"/>
    <property type="match status" value="1"/>
</dbReference>
<dbReference type="Pfam" id="PF20906">
    <property type="entry name" value="S-Me-THD_C"/>
    <property type="match status" value="1"/>
</dbReference>
<dbReference type="PANTHER" id="PTHR11365:SF10">
    <property type="entry name" value="HYDANTOINASE_OXOPROLINASE"/>
    <property type="match status" value="1"/>
</dbReference>
<feature type="domain" description="Hydantoinase/oxoprolinase N-terminal" evidence="2">
    <location>
        <begin position="6"/>
        <end position="174"/>
    </location>
</feature>
<evidence type="ECO:0008006" key="7">
    <source>
        <dbReference type="Google" id="ProtNLM"/>
    </source>
</evidence>
<dbReference type="InterPro" id="IPR043129">
    <property type="entry name" value="ATPase_NBD"/>
</dbReference>
<dbReference type="EMBL" id="CAJNOM010000232">
    <property type="protein sequence ID" value="CAF1263029.1"/>
    <property type="molecule type" value="Genomic_DNA"/>
</dbReference>
<dbReference type="InterPro" id="IPR010318">
    <property type="entry name" value="S-Me-THD_N"/>
</dbReference>
<dbReference type="InterPro" id="IPR008040">
    <property type="entry name" value="Hydant_A_N"/>
</dbReference>
<name>A0A815AQV9_9BILA</name>
<evidence type="ECO:0000259" key="4">
    <source>
        <dbReference type="Pfam" id="PF20906"/>
    </source>
</evidence>
<dbReference type="Pfam" id="PF01968">
    <property type="entry name" value="Hydantoinase_A"/>
    <property type="match status" value="1"/>
</dbReference>
<dbReference type="Pfam" id="PF06032">
    <property type="entry name" value="S-Me-THD_N"/>
    <property type="match status" value="1"/>
</dbReference>
<dbReference type="OrthoDB" id="5404895at2759"/>
<feature type="domain" description="Hydantoinase A/oxoprolinase" evidence="1">
    <location>
        <begin position="194"/>
        <end position="363"/>
    </location>
</feature>
<dbReference type="SUPFAM" id="SSF53067">
    <property type="entry name" value="Actin-like ATPase domain"/>
    <property type="match status" value="2"/>
</dbReference>
<dbReference type="InterPro" id="IPR024071">
    <property type="entry name" value="S-Me-THD_C_sf"/>
</dbReference>
<feature type="domain" description="S-Me-THD N-terminal" evidence="3">
    <location>
        <begin position="579"/>
        <end position="735"/>
    </location>
</feature>
<dbReference type="Proteomes" id="UP000663832">
    <property type="component" value="Unassembled WGS sequence"/>
</dbReference>
<protein>
    <recommendedName>
        <fullName evidence="7">Hydantoinase</fullName>
    </recommendedName>
</protein>
<evidence type="ECO:0000259" key="2">
    <source>
        <dbReference type="Pfam" id="PF05378"/>
    </source>
</evidence>
<organism evidence="5 6">
    <name type="scientific">Adineta steineri</name>
    <dbReference type="NCBI Taxonomy" id="433720"/>
    <lineage>
        <taxon>Eukaryota</taxon>
        <taxon>Metazoa</taxon>
        <taxon>Spiralia</taxon>
        <taxon>Gnathifera</taxon>
        <taxon>Rotifera</taxon>
        <taxon>Eurotatoria</taxon>
        <taxon>Bdelloidea</taxon>
        <taxon>Adinetida</taxon>
        <taxon>Adinetidae</taxon>
        <taxon>Adineta</taxon>
    </lineage>
</organism>
<proteinExistence type="predicted"/>
<dbReference type="InterPro" id="IPR027479">
    <property type="entry name" value="S-Me-THD_N_sf"/>
</dbReference>
<evidence type="ECO:0000259" key="1">
    <source>
        <dbReference type="Pfam" id="PF01968"/>
    </source>
</evidence>
<dbReference type="AlphaFoldDB" id="A0A815AQV9"/>
<dbReference type="Pfam" id="PF05378">
    <property type="entry name" value="Hydant_A_N"/>
    <property type="match status" value="1"/>
</dbReference>
<dbReference type="Gene3D" id="3.40.1610.10">
    <property type="entry name" value="CV3147-like domain"/>
    <property type="match status" value="1"/>
</dbReference>
<dbReference type="Gene3D" id="2.40.390.10">
    <property type="entry name" value="CV3147-like"/>
    <property type="match status" value="1"/>
</dbReference>
<keyword evidence="6" id="KW-1185">Reference proteome</keyword>
<dbReference type="InterPro" id="IPR048350">
    <property type="entry name" value="S-Me-THD-like_C"/>
</dbReference>
<sequence length="954" mass="103828">MTIHVVGVDVGGTNTDAVLLQIDSHHAPKVITSTKMVTSSDVFSGMLNAVQQVIKGVDVTAIMVGTTHFINALIQRRGLMKVCTIRICGTATQAVPPMANWPQDLKEIIDGLTVFVAGGYLFDGSEISSLDEEEIRTVVRRALALNICTFCVCGVFSPCRSDQEKRVGEIIREESNTAYITLSHEIAGLSLSERENASILNACLRPLATQTIVALQKALPPNIPFFLTKNSGTLLSAEDAIRWPVFTFVSGPTNSMIGAAYLSGIKNGIVIDVGGTSLDIGVLVDGRPRQTHANVKLTDNIRVNVALADTISVTLGGGTIIHLNEKDESVQIGPDSVGYRLEQEALAFGGQTITCTDIALAAGLATGIGHTTVKISTPIVQQVLDYIKQLVIKNVDRIKTNSEPVPIILCGGGSILIDTNQSIPDVIQIVRPDHFAVCNAIGAALCSLSTTIDSIVDLFPSSVDGGEQRKNMLDQLTREAYEQCEQHGARPNTIYLAELEETPLAYIPGGHRHRVQLTAIGQLDLNKLKQNKQETQIQKCFVDIKHEVSPNVKPLISINLKEKQPVFDNDGFWCIDAIDIEYIAYGAGILGCGGGGESYHFKLWCLELLREGKYKMRVAPSSFFSSSSDLVVDVGYMGAPTVTHELLSNGHECLDAVNNIEKYLGKKVNAVYSGEIGGSNGLMGLLVAAKKKVPCIDCDGMGRAFPCLTHILPFIHNLPATPACLCDVRDQTFMCTDDMVSTPQELEDTFREECIKRGLYVGVCLPPISGEQLQKHTVHHSLSRAWFLGEAKFNHQIDAIQAVASAGHGRILISDGTVIDVERHTTDGFARGRVSIKTAERILIIDFQNENLIARFDNGEIVASVPDLIVLVEQDTAEPLATEVVKYGYRVSVLVLPAPEALTTPHALQYVGLKAFGYDFPDYKYIPSYASIQSVWDVYYKKDFTPQQQTKHID</sequence>
<feature type="domain" description="S-Me-THD-like C-terminal" evidence="4">
    <location>
        <begin position="744"/>
        <end position="921"/>
    </location>
</feature>
<evidence type="ECO:0000259" key="3">
    <source>
        <dbReference type="Pfam" id="PF06032"/>
    </source>
</evidence>
<accession>A0A815AQV9</accession>
<dbReference type="InterPro" id="IPR045079">
    <property type="entry name" value="Oxoprolinase-like"/>
</dbReference>
<dbReference type="GO" id="GO:0016787">
    <property type="term" value="F:hydrolase activity"/>
    <property type="evidence" value="ECO:0007669"/>
    <property type="project" value="InterPro"/>
</dbReference>
<comment type="caution">
    <text evidence="5">The sequence shown here is derived from an EMBL/GenBank/DDBJ whole genome shotgun (WGS) entry which is preliminary data.</text>
</comment>
<evidence type="ECO:0000313" key="5">
    <source>
        <dbReference type="EMBL" id="CAF1263029.1"/>
    </source>
</evidence>
<reference evidence="5" key="1">
    <citation type="submission" date="2021-02" db="EMBL/GenBank/DDBJ databases">
        <authorList>
            <person name="Nowell W R."/>
        </authorList>
    </citation>
    <scope>NUCLEOTIDE SEQUENCE</scope>
</reference>
<dbReference type="InterPro" id="IPR002821">
    <property type="entry name" value="Hydantoinase_A"/>
</dbReference>
<dbReference type="PANTHER" id="PTHR11365">
    <property type="entry name" value="5-OXOPROLINASE RELATED"/>
    <property type="match status" value="1"/>
</dbReference>